<dbReference type="InterPro" id="IPR036770">
    <property type="entry name" value="Ankyrin_rpt-contain_sf"/>
</dbReference>
<feature type="repeat" description="ANK" evidence="6">
    <location>
        <begin position="49"/>
        <end position="81"/>
    </location>
</feature>
<evidence type="ECO:0000256" key="1">
    <source>
        <dbReference type="ARBA" id="ARBA00022617"/>
    </source>
</evidence>
<keyword evidence="5 6" id="KW-0040">ANK repeat</keyword>
<keyword evidence="3" id="KW-0677">Repeat</keyword>
<gene>
    <name evidence="10" type="primary">cycA</name>
    <name evidence="10" type="ORF">BOA8489_02170</name>
</gene>
<evidence type="ECO:0000256" key="5">
    <source>
        <dbReference type="ARBA" id="ARBA00023043"/>
    </source>
</evidence>
<dbReference type="SMART" id="SM00248">
    <property type="entry name" value="ANK"/>
    <property type="match status" value="5"/>
</dbReference>
<dbReference type="GO" id="GO:0046872">
    <property type="term" value="F:metal ion binding"/>
    <property type="evidence" value="ECO:0007669"/>
    <property type="project" value="UniProtKB-KW"/>
</dbReference>
<evidence type="ECO:0000256" key="7">
    <source>
        <dbReference type="PROSITE-ProRule" id="PRU00433"/>
    </source>
</evidence>
<dbReference type="Proteomes" id="UP000201838">
    <property type="component" value="Unassembled WGS sequence"/>
</dbReference>
<dbReference type="Pfam" id="PF00034">
    <property type="entry name" value="Cytochrom_C"/>
    <property type="match status" value="1"/>
</dbReference>
<dbReference type="Pfam" id="PF00023">
    <property type="entry name" value="Ank"/>
    <property type="match status" value="1"/>
</dbReference>
<reference evidence="10 11" key="1">
    <citation type="submission" date="2017-05" db="EMBL/GenBank/DDBJ databases">
        <authorList>
            <person name="Song R."/>
            <person name="Chenine A.L."/>
            <person name="Ruprecht R.M."/>
        </authorList>
    </citation>
    <scope>NUCLEOTIDE SEQUENCE [LARGE SCALE GENOMIC DNA]</scope>
    <source>
        <strain evidence="10 11">CECT 8489</strain>
    </source>
</reference>
<evidence type="ECO:0000256" key="2">
    <source>
        <dbReference type="ARBA" id="ARBA00022723"/>
    </source>
</evidence>
<dbReference type="PROSITE" id="PS50088">
    <property type="entry name" value="ANK_REPEAT"/>
    <property type="match status" value="2"/>
</dbReference>
<evidence type="ECO:0000313" key="10">
    <source>
        <dbReference type="EMBL" id="SMX24055.1"/>
    </source>
</evidence>
<keyword evidence="11" id="KW-1185">Reference proteome</keyword>
<feature type="chain" id="PRO_5012037077" evidence="8">
    <location>
        <begin position="21"/>
        <end position="303"/>
    </location>
</feature>
<dbReference type="GO" id="GO:0009055">
    <property type="term" value="F:electron transfer activity"/>
    <property type="evidence" value="ECO:0007669"/>
    <property type="project" value="InterPro"/>
</dbReference>
<keyword evidence="4 7" id="KW-0408">Iron</keyword>
<dbReference type="AlphaFoldDB" id="A0A238J1K3"/>
<evidence type="ECO:0000259" key="9">
    <source>
        <dbReference type="PROSITE" id="PS51007"/>
    </source>
</evidence>
<accession>A0A238J1K3</accession>
<evidence type="ECO:0000256" key="8">
    <source>
        <dbReference type="SAM" id="SignalP"/>
    </source>
</evidence>
<feature type="signal peptide" evidence="8">
    <location>
        <begin position="1"/>
        <end position="20"/>
    </location>
</feature>
<dbReference type="Gene3D" id="1.25.40.20">
    <property type="entry name" value="Ankyrin repeat-containing domain"/>
    <property type="match status" value="2"/>
</dbReference>
<dbReference type="RefSeq" id="WP_176440271.1">
    <property type="nucleotide sequence ID" value="NZ_FXXQ01000006.1"/>
</dbReference>
<evidence type="ECO:0000256" key="4">
    <source>
        <dbReference type="ARBA" id="ARBA00023004"/>
    </source>
</evidence>
<sequence>MRLIVLIYTVVVLTSTSVFAGPVFDAAKNGDSATLARLLDDGADVNEPNIMPPLQIAAFHGYVDVLKLLIERGADLDATSTMLGTALHAASQKGYAEAIEILIRAGADPNSRNKDQFTALMIAAMHGHAQAADALIGGAADVEAIGFGRTNGTGGYGNVNALHLAKTSGHAKVVEMLEKAGAAAKPPLEVAALIAAADADLGRELAMQRCGQCHRIETKSEVITANNQGLSLVGVFGRQIGSREEFEYSEAMKETEGVWTEELLYSFAVDAMLTIPGTRMRWHDGWTDEEVAHIVAYFKSVAE</sequence>
<keyword evidence="8" id="KW-0732">Signal</keyword>
<dbReference type="InterPro" id="IPR009056">
    <property type="entry name" value="Cyt_c-like_dom"/>
</dbReference>
<dbReference type="InterPro" id="IPR036909">
    <property type="entry name" value="Cyt_c-like_dom_sf"/>
</dbReference>
<dbReference type="PROSITE" id="PS50297">
    <property type="entry name" value="ANK_REP_REGION"/>
    <property type="match status" value="2"/>
</dbReference>
<proteinExistence type="predicted"/>
<protein>
    <submittedName>
        <fullName evidence="10">Cytochrome c2</fullName>
    </submittedName>
</protein>
<dbReference type="EMBL" id="FXXQ01000006">
    <property type="protein sequence ID" value="SMX24055.1"/>
    <property type="molecule type" value="Genomic_DNA"/>
</dbReference>
<dbReference type="PROSITE" id="PS51007">
    <property type="entry name" value="CYTC"/>
    <property type="match status" value="1"/>
</dbReference>
<organism evidence="10 11">
    <name type="scientific">Boseongicola aestuarii</name>
    <dbReference type="NCBI Taxonomy" id="1470561"/>
    <lineage>
        <taxon>Bacteria</taxon>
        <taxon>Pseudomonadati</taxon>
        <taxon>Pseudomonadota</taxon>
        <taxon>Alphaproteobacteria</taxon>
        <taxon>Rhodobacterales</taxon>
        <taxon>Paracoccaceae</taxon>
        <taxon>Boseongicola</taxon>
    </lineage>
</organism>
<dbReference type="SUPFAM" id="SSF46626">
    <property type="entry name" value="Cytochrome c"/>
    <property type="match status" value="1"/>
</dbReference>
<keyword evidence="1 7" id="KW-0349">Heme</keyword>
<evidence type="ECO:0000256" key="6">
    <source>
        <dbReference type="PROSITE-ProRule" id="PRU00023"/>
    </source>
</evidence>
<dbReference type="GO" id="GO:0020037">
    <property type="term" value="F:heme binding"/>
    <property type="evidence" value="ECO:0007669"/>
    <property type="project" value="InterPro"/>
</dbReference>
<feature type="domain" description="Cytochrome c" evidence="9">
    <location>
        <begin position="197"/>
        <end position="302"/>
    </location>
</feature>
<evidence type="ECO:0000256" key="3">
    <source>
        <dbReference type="ARBA" id="ARBA00022737"/>
    </source>
</evidence>
<keyword evidence="2 7" id="KW-0479">Metal-binding</keyword>
<evidence type="ECO:0000313" key="11">
    <source>
        <dbReference type="Proteomes" id="UP000201838"/>
    </source>
</evidence>
<dbReference type="Gene3D" id="1.10.760.10">
    <property type="entry name" value="Cytochrome c-like domain"/>
    <property type="match status" value="1"/>
</dbReference>
<name>A0A238J1K3_9RHOB</name>
<dbReference type="Pfam" id="PF12796">
    <property type="entry name" value="Ank_2"/>
    <property type="match status" value="1"/>
</dbReference>
<dbReference type="SUPFAM" id="SSF48403">
    <property type="entry name" value="Ankyrin repeat"/>
    <property type="match status" value="1"/>
</dbReference>
<dbReference type="PANTHER" id="PTHR24171">
    <property type="entry name" value="ANKYRIN REPEAT DOMAIN-CONTAINING PROTEIN 39-RELATED"/>
    <property type="match status" value="1"/>
</dbReference>
<feature type="repeat" description="ANK" evidence="6">
    <location>
        <begin position="85"/>
        <end position="114"/>
    </location>
</feature>
<dbReference type="InterPro" id="IPR002110">
    <property type="entry name" value="Ankyrin_rpt"/>
</dbReference>